<name>A0AAV2DLY3_9ROSI</name>
<reference evidence="1 2" key="1">
    <citation type="submission" date="2024-04" db="EMBL/GenBank/DDBJ databases">
        <authorList>
            <person name="Fracassetti M."/>
        </authorList>
    </citation>
    <scope>NUCLEOTIDE SEQUENCE [LARGE SCALE GENOMIC DNA]</scope>
</reference>
<evidence type="ECO:0000313" key="2">
    <source>
        <dbReference type="Proteomes" id="UP001497516"/>
    </source>
</evidence>
<accession>A0AAV2DLY3</accession>
<sequence>MTRNFGASELKLQCSTGKNLSRSKERIAPVRICGFHISLLVNVSKIDRWRYIGVRLLGLVQWPVRLEIQKLYLLLRDKLQGRPYTGPDFRSRV</sequence>
<keyword evidence="2" id="KW-1185">Reference proteome</keyword>
<organism evidence="1 2">
    <name type="scientific">Linum trigynum</name>
    <dbReference type="NCBI Taxonomy" id="586398"/>
    <lineage>
        <taxon>Eukaryota</taxon>
        <taxon>Viridiplantae</taxon>
        <taxon>Streptophyta</taxon>
        <taxon>Embryophyta</taxon>
        <taxon>Tracheophyta</taxon>
        <taxon>Spermatophyta</taxon>
        <taxon>Magnoliopsida</taxon>
        <taxon>eudicotyledons</taxon>
        <taxon>Gunneridae</taxon>
        <taxon>Pentapetalae</taxon>
        <taxon>rosids</taxon>
        <taxon>fabids</taxon>
        <taxon>Malpighiales</taxon>
        <taxon>Linaceae</taxon>
        <taxon>Linum</taxon>
    </lineage>
</organism>
<gene>
    <name evidence="1" type="ORF">LTRI10_LOCUS16797</name>
</gene>
<dbReference type="EMBL" id="OZ034816">
    <property type="protein sequence ID" value="CAL1374964.1"/>
    <property type="molecule type" value="Genomic_DNA"/>
</dbReference>
<evidence type="ECO:0000313" key="1">
    <source>
        <dbReference type="EMBL" id="CAL1374964.1"/>
    </source>
</evidence>
<proteinExistence type="predicted"/>
<dbReference type="AlphaFoldDB" id="A0AAV2DLY3"/>
<protein>
    <submittedName>
        <fullName evidence="1">Uncharacterized protein</fullName>
    </submittedName>
</protein>
<dbReference type="Proteomes" id="UP001497516">
    <property type="component" value="Chromosome 3"/>
</dbReference>